<gene>
    <name evidence="2" type="ORF">VTK73DRAFT_9569</name>
</gene>
<evidence type="ECO:0000313" key="3">
    <source>
        <dbReference type="Proteomes" id="UP001586593"/>
    </source>
</evidence>
<sequence>MSPSERTLDPARTARTLQPNRGTARVGLRVRLVTSVVQGTSHLAPRPRRLSLFTTRLPPYLYPEESRCKAGQPHEWDRKSPTRTNRKQNRCPGNRIGENQRPCHVTSARGGGEWGRKQRRRRLLVDVLRHGLPLPL</sequence>
<comment type="caution">
    <text evidence="2">The sequence shown here is derived from an EMBL/GenBank/DDBJ whole genome shotgun (WGS) entry which is preliminary data.</text>
</comment>
<organism evidence="2 3">
    <name type="scientific">Phialemonium thermophilum</name>
    <dbReference type="NCBI Taxonomy" id="223376"/>
    <lineage>
        <taxon>Eukaryota</taxon>
        <taxon>Fungi</taxon>
        <taxon>Dikarya</taxon>
        <taxon>Ascomycota</taxon>
        <taxon>Pezizomycotina</taxon>
        <taxon>Sordariomycetes</taxon>
        <taxon>Sordariomycetidae</taxon>
        <taxon>Cephalothecales</taxon>
        <taxon>Cephalothecaceae</taxon>
        <taxon>Phialemonium</taxon>
    </lineage>
</organism>
<feature type="compositionally biased region" description="Basic and acidic residues" evidence="1">
    <location>
        <begin position="64"/>
        <end position="80"/>
    </location>
</feature>
<proteinExistence type="predicted"/>
<evidence type="ECO:0000256" key="1">
    <source>
        <dbReference type="SAM" id="MobiDB-lite"/>
    </source>
</evidence>
<protein>
    <submittedName>
        <fullName evidence="2">Uncharacterized protein</fullName>
    </submittedName>
</protein>
<feature type="region of interest" description="Disordered" evidence="1">
    <location>
        <begin position="64"/>
        <end position="116"/>
    </location>
</feature>
<reference evidence="2 3" key="1">
    <citation type="journal article" date="2024" name="Commun. Biol.">
        <title>Comparative genomic analysis of thermophilic fungi reveals convergent evolutionary adaptations and gene losses.</title>
        <authorList>
            <person name="Steindorff A.S."/>
            <person name="Aguilar-Pontes M.V."/>
            <person name="Robinson A.J."/>
            <person name="Andreopoulos B."/>
            <person name="LaButti K."/>
            <person name="Kuo A."/>
            <person name="Mondo S."/>
            <person name="Riley R."/>
            <person name="Otillar R."/>
            <person name="Haridas S."/>
            <person name="Lipzen A."/>
            <person name="Grimwood J."/>
            <person name="Schmutz J."/>
            <person name="Clum A."/>
            <person name="Reid I.D."/>
            <person name="Moisan M.C."/>
            <person name="Butler G."/>
            <person name="Nguyen T.T.M."/>
            <person name="Dewar K."/>
            <person name="Conant G."/>
            <person name="Drula E."/>
            <person name="Henrissat B."/>
            <person name="Hansel C."/>
            <person name="Singer S."/>
            <person name="Hutchinson M.I."/>
            <person name="de Vries R.P."/>
            <person name="Natvig D.O."/>
            <person name="Powell A.J."/>
            <person name="Tsang A."/>
            <person name="Grigoriev I.V."/>
        </authorList>
    </citation>
    <scope>NUCLEOTIDE SEQUENCE [LARGE SCALE GENOMIC DNA]</scope>
    <source>
        <strain evidence="2 3">ATCC 24622</strain>
    </source>
</reference>
<accession>A0ABR3W1P8</accession>
<dbReference type="Proteomes" id="UP001586593">
    <property type="component" value="Unassembled WGS sequence"/>
</dbReference>
<name>A0ABR3W1P8_9PEZI</name>
<evidence type="ECO:0000313" key="2">
    <source>
        <dbReference type="EMBL" id="KAL1850975.1"/>
    </source>
</evidence>
<dbReference type="EMBL" id="JAZHXJ010000808">
    <property type="protein sequence ID" value="KAL1850975.1"/>
    <property type="molecule type" value="Genomic_DNA"/>
</dbReference>
<keyword evidence="3" id="KW-1185">Reference proteome</keyword>